<dbReference type="InterPro" id="IPR023137">
    <property type="entry name" value="BrxA_sf"/>
</dbReference>
<evidence type="ECO:0000313" key="2">
    <source>
        <dbReference type="Proteomes" id="UP000515842"/>
    </source>
</evidence>
<dbReference type="InterPro" id="IPR014948">
    <property type="entry name" value="BrxA"/>
</dbReference>
<dbReference type="Proteomes" id="UP000515842">
    <property type="component" value="Chromosome"/>
</dbReference>
<dbReference type="Gene3D" id="1.10.3540.10">
    <property type="entry name" value="uncharacterized protein from magnetospirillum magneticum domain"/>
    <property type="match status" value="1"/>
</dbReference>
<gene>
    <name evidence="1" type="ORF">HOO34_05630</name>
</gene>
<proteinExistence type="predicted"/>
<dbReference type="EMBL" id="CP060693">
    <property type="protein sequence ID" value="QNM91177.1"/>
    <property type="molecule type" value="Genomic_DNA"/>
</dbReference>
<reference evidence="1 2" key="1">
    <citation type="journal article" date="2020" name="Front. Microbiol.">
        <title>Genomic Analysis and Antimicrobial Resistance of Aliarcobacter cryaerophilus Strains From German Water Poultry.</title>
        <authorList>
            <person name="Muller E."/>
            <person name="Hotzel H."/>
            <person name="Ahlers C."/>
            <person name="Hanel I."/>
            <person name="Tomaso H."/>
            <person name="Abdel-Glil M.Y."/>
        </authorList>
    </citation>
    <scope>NUCLEOTIDE SEQUENCE [LARGE SCALE GENOMIC DNA]</scope>
    <source>
        <strain evidence="1 2">16CS1285-4</strain>
    </source>
</reference>
<dbReference type="RefSeq" id="WP_187475231.1">
    <property type="nucleotide sequence ID" value="NZ_CP060693.1"/>
</dbReference>
<accession>A0A7G9LRC8</accession>
<evidence type="ECO:0000313" key="1">
    <source>
        <dbReference type="EMBL" id="QNM91177.1"/>
    </source>
</evidence>
<dbReference type="Pfam" id="PF08849">
    <property type="entry name" value="BrxA"/>
    <property type="match status" value="1"/>
</dbReference>
<organism evidence="1 2">
    <name type="scientific">Aliarcobacter cryaerophilus</name>
    <dbReference type="NCBI Taxonomy" id="28198"/>
    <lineage>
        <taxon>Bacteria</taxon>
        <taxon>Pseudomonadati</taxon>
        <taxon>Campylobacterota</taxon>
        <taxon>Epsilonproteobacteria</taxon>
        <taxon>Campylobacterales</taxon>
        <taxon>Arcobacteraceae</taxon>
        <taxon>Aliarcobacter</taxon>
    </lineage>
</organism>
<protein>
    <submittedName>
        <fullName evidence="1">DUF1819 family protein</fullName>
    </submittedName>
</protein>
<name>A0A7G9LRC8_9BACT</name>
<dbReference type="AlphaFoldDB" id="A0A7G9LRC8"/>
<sequence>MKNNEKYLMSFLVGGLFYQHSLSLAELYLALKDWNEVSKKVLDQNILQARMVSSAKRITLEIINRLKTLTLQELELLTSTSPIEQKQILFISVCRRYKFIYDFAKDVIRERYLTLKYDLPTEEFDSFYNQKEQWHEELEKISPSSKYKLRTVLYKILLEAEIIDKNKIIMPTMLSPELISLVAKKDLDDLLVFPISDIDIKKGL</sequence>